<keyword evidence="7" id="KW-1185">Reference proteome</keyword>
<dbReference type="InterPro" id="IPR039697">
    <property type="entry name" value="Alcohol_dehydrogenase_Fe"/>
</dbReference>
<evidence type="ECO:0000256" key="2">
    <source>
        <dbReference type="ARBA" id="ARBA00023002"/>
    </source>
</evidence>
<dbReference type="PANTHER" id="PTHR11496:SF102">
    <property type="entry name" value="ALCOHOL DEHYDROGENASE 4"/>
    <property type="match status" value="1"/>
</dbReference>
<comment type="caution">
    <text evidence="6">The sequence shown here is derived from an EMBL/GenBank/DDBJ whole genome shotgun (WGS) entry which is preliminary data.</text>
</comment>
<dbReference type="GO" id="GO:0046872">
    <property type="term" value="F:metal ion binding"/>
    <property type="evidence" value="ECO:0007669"/>
    <property type="project" value="InterPro"/>
</dbReference>
<dbReference type="InterPro" id="IPR056798">
    <property type="entry name" value="ADH_Fe_C"/>
</dbReference>
<gene>
    <name evidence="6" type="ORF">B2G88_01525</name>
</gene>
<dbReference type="FunFam" id="3.40.50.1970:FF:000003">
    <property type="entry name" value="Alcohol dehydrogenase, iron-containing"/>
    <property type="match status" value="1"/>
</dbReference>
<dbReference type="PANTHER" id="PTHR11496">
    <property type="entry name" value="ALCOHOL DEHYDROGENASE"/>
    <property type="match status" value="1"/>
</dbReference>
<dbReference type="EMBL" id="MWPH01000001">
    <property type="protein sequence ID" value="OVE85531.1"/>
    <property type="molecule type" value="Genomic_DNA"/>
</dbReference>
<dbReference type="CDD" id="cd08551">
    <property type="entry name" value="Fe-ADH"/>
    <property type="match status" value="1"/>
</dbReference>
<dbReference type="RefSeq" id="WP_087713784.1">
    <property type="nucleotide sequence ID" value="NZ_MWPH01000001.1"/>
</dbReference>
<dbReference type="GO" id="GO:0004022">
    <property type="term" value="F:alcohol dehydrogenase (NAD+) activity"/>
    <property type="evidence" value="ECO:0007669"/>
    <property type="project" value="TreeGrafter"/>
</dbReference>
<evidence type="ECO:0000256" key="1">
    <source>
        <dbReference type="ARBA" id="ARBA00007358"/>
    </source>
</evidence>
<sequence length="398" mass="41888">MFDGIGSIDDVNGVGSPNDIRYGMGATAELESYAAEEGLESVLVVTDAGVLEAGAADPVIDALEAAGVEVSIYDGVQPEPKLALAEAAAAQLERTNADAVVGIGGGSSLDTAKLASALAAHDEPVRDMLGMGNVPGPGRPTILLPTTAGTGSEVTHIGVFADGEDDGNKKVVYSEHLYADLSIVDPELTRSLPPGVAAATGMDALTHAIEAYTSTLRTPYTDGLARHAIDLTGEHLREAVHQGEHNDEARYGMSLAAMLGGQAFVNSGLGAVHALTYPLGTECGLGHGLANAVLLPHVIEYNVPAEPDRFADIATLLGVPERDDETTLERAHRSVDAVKSLNDDIGIPNQIRDLEADVDESQFDEFAEIALEHSQHNIDRNPRRMDKRDIIDVFETAY</sequence>
<name>A0A202EBD5_9EURY</name>
<evidence type="ECO:0000313" key="6">
    <source>
        <dbReference type="EMBL" id="OVE85531.1"/>
    </source>
</evidence>
<dbReference type="SUPFAM" id="SSF56796">
    <property type="entry name" value="Dehydroquinate synthase-like"/>
    <property type="match status" value="1"/>
</dbReference>
<proteinExistence type="inferred from homology"/>
<accession>A0A202EBD5</accession>
<dbReference type="Gene3D" id="3.40.50.1970">
    <property type="match status" value="1"/>
</dbReference>
<dbReference type="OrthoDB" id="57329at2157"/>
<dbReference type="PROSITE" id="PS00913">
    <property type="entry name" value="ADH_IRON_1"/>
    <property type="match status" value="1"/>
</dbReference>
<feature type="domain" description="Alcohol dehydrogenase iron-type/glycerol dehydrogenase GldA" evidence="4">
    <location>
        <begin position="17"/>
        <end position="186"/>
    </location>
</feature>
<feature type="domain" description="Fe-containing alcohol dehydrogenase-like C-terminal" evidence="5">
    <location>
        <begin position="198"/>
        <end position="398"/>
    </location>
</feature>
<dbReference type="Proteomes" id="UP000196084">
    <property type="component" value="Unassembled WGS sequence"/>
</dbReference>
<reference evidence="6 7" key="1">
    <citation type="submission" date="2017-02" db="EMBL/GenBank/DDBJ databases">
        <title>Natronthermophilus aegyptiacus gen. nov.,sp. nov., an aerobic, extremely halophilic alkalithermophilic archaeon isolated from the athalassohaline Wadi An Natrun, Egypt.</title>
        <authorList>
            <person name="Zhao B."/>
        </authorList>
    </citation>
    <scope>NUCLEOTIDE SEQUENCE [LARGE SCALE GENOMIC DNA]</scope>
    <source>
        <strain evidence="6 7">CGMCC 1.3597</strain>
    </source>
</reference>
<protein>
    <submittedName>
        <fullName evidence="6">Alcohol dehydrogenase</fullName>
    </submittedName>
</protein>
<keyword evidence="2" id="KW-0560">Oxidoreductase</keyword>
<dbReference type="Pfam" id="PF25137">
    <property type="entry name" value="ADH_Fe_C"/>
    <property type="match status" value="1"/>
</dbReference>
<dbReference type="InterPro" id="IPR001670">
    <property type="entry name" value="ADH_Fe/GldA"/>
</dbReference>
<evidence type="ECO:0000313" key="7">
    <source>
        <dbReference type="Proteomes" id="UP000196084"/>
    </source>
</evidence>
<dbReference type="InterPro" id="IPR018211">
    <property type="entry name" value="ADH_Fe_CS"/>
</dbReference>
<dbReference type="FunFam" id="1.20.1090.10:FF:000001">
    <property type="entry name" value="Aldehyde-alcohol dehydrogenase"/>
    <property type="match status" value="1"/>
</dbReference>
<evidence type="ECO:0000256" key="3">
    <source>
        <dbReference type="ARBA" id="ARBA00023027"/>
    </source>
</evidence>
<dbReference type="Gene3D" id="1.20.1090.10">
    <property type="entry name" value="Dehydroquinate synthase-like - alpha domain"/>
    <property type="match status" value="1"/>
</dbReference>
<dbReference type="AlphaFoldDB" id="A0A202EBD5"/>
<keyword evidence="3" id="KW-0520">NAD</keyword>
<organism evidence="6 7">
    <name type="scientific">Natronolimnobius baerhuensis</name>
    <dbReference type="NCBI Taxonomy" id="253108"/>
    <lineage>
        <taxon>Archaea</taxon>
        <taxon>Methanobacteriati</taxon>
        <taxon>Methanobacteriota</taxon>
        <taxon>Stenosarchaea group</taxon>
        <taxon>Halobacteria</taxon>
        <taxon>Halobacteriales</taxon>
        <taxon>Natrialbaceae</taxon>
        <taxon>Natronolimnobius</taxon>
    </lineage>
</organism>
<evidence type="ECO:0000259" key="5">
    <source>
        <dbReference type="Pfam" id="PF25137"/>
    </source>
</evidence>
<dbReference type="Pfam" id="PF00465">
    <property type="entry name" value="Fe-ADH"/>
    <property type="match status" value="1"/>
</dbReference>
<comment type="similarity">
    <text evidence="1">Belongs to the iron-containing alcohol dehydrogenase family.</text>
</comment>
<evidence type="ECO:0000259" key="4">
    <source>
        <dbReference type="Pfam" id="PF00465"/>
    </source>
</evidence>